<reference evidence="1 2" key="1">
    <citation type="submission" date="2024-09" db="EMBL/GenBank/DDBJ databases">
        <title>Rethinking Asexuality: The Enigmatic Case of Functional Sexual Genes in Lepraria (Stereocaulaceae).</title>
        <authorList>
            <person name="Doellman M."/>
            <person name="Sun Y."/>
            <person name="Barcenas-Pena A."/>
            <person name="Lumbsch H.T."/>
            <person name="Grewe F."/>
        </authorList>
    </citation>
    <scope>NUCLEOTIDE SEQUENCE [LARGE SCALE GENOMIC DNA]</scope>
    <source>
        <strain evidence="1 2">Grewe 0041</strain>
    </source>
</reference>
<dbReference type="Proteomes" id="UP001590951">
    <property type="component" value="Unassembled WGS sequence"/>
</dbReference>
<sequence length="512" mass="58343">MEALWGFRFQDAYFLRACVNTGDPATLGRSILNVVPRQSLEFTHWRLAWEGRLSSNRLDAQQRECLSDGRFLQRLLDESCQPEPALIYRAWPIPFETLDVLWTYIIDLDRNVLSIRNHIWSHYKLTELPESNAWILLLNFYENEDDVTRVHRELKSTIGTCIVATKPALHSVDAEAYSVLSQGIQGSKSEGFHPAFNRRTTLVSSNVLAAFCRSWYDHLQYWKEWEPWELAFRKMAFHLFTLSAGKDLQFVQLPSEDEPPLKPMMLPTDIPEKMYYWFCPDVFIMLSSHLDEDDCLQVAVDDMLYQSGAVTQTGSSPCGHAFTGVIFSLGHVAFVSVTGDRSRLQPVSVSLPEAVFNDTIPTTTRDILENPGFQALCRCLCPRAQPPSGSATGVFPTEIYGSILEETDIATLKRSCASVSKCFNAIKKRLEAQRQKMGEYVLTERYPGKDQKHFLDFFAQKYDGWHGLVHLVDRSDGDMVSDLGAYSDTKWLKLVTRGEILAKDEKFTVVEC</sequence>
<gene>
    <name evidence="1" type="ORF">ABVK25_005159</name>
</gene>
<protein>
    <recommendedName>
        <fullName evidence="3">F-box domain-containing protein</fullName>
    </recommendedName>
</protein>
<evidence type="ECO:0000313" key="2">
    <source>
        <dbReference type="Proteomes" id="UP001590951"/>
    </source>
</evidence>
<name>A0ABR4BBK8_9LECA</name>
<evidence type="ECO:0008006" key="3">
    <source>
        <dbReference type="Google" id="ProtNLM"/>
    </source>
</evidence>
<dbReference type="EMBL" id="JBHFEH010000015">
    <property type="protein sequence ID" value="KAL2054411.1"/>
    <property type="molecule type" value="Genomic_DNA"/>
</dbReference>
<proteinExistence type="predicted"/>
<accession>A0ABR4BBK8</accession>
<evidence type="ECO:0000313" key="1">
    <source>
        <dbReference type="EMBL" id="KAL2054411.1"/>
    </source>
</evidence>
<organism evidence="1 2">
    <name type="scientific">Lepraria finkii</name>
    <dbReference type="NCBI Taxonomy" id="1340010"/>
    <lineage>
        <taxon>Eukaryota</taxon>
        <taxon>Fungi</taxon>
        <taxon>Dikarya</taxon>
        <taxon>Ascomycota</taxon>
        <taxon>Pezizomycotina</taxon>
        <taxon>Lecanoromycetes</taxon>
        <taxon>OSLEUM clade</taxon>
        <taxon>Lecanoromycetidae</taxon>
        <taxon>Lecanorales</taxon>
        <taxon>Lecanorineae</taxon>
        <taxon>Stereocaulaceae</taxon>
        <taxon>Lepraria</taxon>
    </lineage>
</organism>
<comment type="caution">
    <text evidence="1">The sequence shown here is derived from an EMBL/GenBank/DDBJ whole genome shotgun (WGS) entry which is preliminary data.</text>
</comment>
<keyword evidence="2" id="KW-1185">Reference proteome</keyword>